<protein>
    <submittedName>
        <fullName evidence="2">Uncharacterized protein</fullName>
    </submittedName>
</protein>
<dbReference type="EMBL" id="VNKQ01000012">
    <property type="protein sequence ID" value="KAG0647767.1"/>
    <property type="molecule type" value="Genomic_DNA"/>
</dbReference>
<keyword evidence="1" id="KW-0812">Transmembrane</keyword>
<gene>
    <name evidence="2" type="ORF">D0Z07_6647</name>
</gene>
<organism evidence="2 3">
    <name type="scientific">Hyphodiscus hymeniophilus</name>
    <dbReference type="NCBI Taxonomy" id="353542"/>
    <lineage>
        <taxon>Eukaryota</taxon>
        <taxon>Fungi</taxon>
        <taxon>Dikarya</taxon>
        <taxon>Ascomycota</taxon>
        <taxon>Pezizomycotina</taxon>
        <taxon>Leotiomycetes</taxon>
        <taxon>Helotiales</taxon>
        <taxon>Hyphodiscaceae</taxon>
        <taxon>Hyphodiscus</taxon>
    </lineage>
</organism>
<name>A0A9P6VHC5_9HELO</name>
<keyword evidence="3" id="KW-1185">Reference proteome</keyword>
<feature type="transmembrane region" description="Helical" evidence="1">
    <location>
        <begin position="30"/>
        <end position="51"/>
    </location>
</feature>
<evidence type="ECO:0000256" key="1">
    <source>
        <dbReference type="SAM" id="Phobius"/>
    </source>
</evidence>
<proteinExistence type="predicted"/>
<accession>A0A9P6VHC5</accession>
<evidence type="ECO:0000313" key="3">
    <source>
        <dbReference type="Proteomes" id="UP000785200"/>
    </source>
</evidence>
<comment type="caution">
    <text evidence="2">The sequence shown here is derived from an EMBL/GenBank/DDBJ whole genome shotgun (WGS) entry which is preliminary data.</text>
</comment>
<sequence>MASTSSPAPVPAAKVDHGPWYFDSTFWKRFSVVLSIVLSIASLILSAIASLKKESADMLKALTVAGIRLDCIVRAHESGLAEFGKEE</sequence>
<evidence type="ECO:0000313" key="2">
    <source>
        <dbReference type="EMBL" id="KAG0647767.1"/>
    </source>
</evidence>
<keyword evidence="1" id="KW-0472">Membrane</keyword>
<reference evidence="2" key="1">
    <citation type="submission" date="2019-07" db="EMBL/GenBank/DDBJ databases">
        <title>Hyphodiscus hymeniophilus genome sequencing and assembly.</title>
        <authorList>
            <person name="Kramer G."/>
            <person name="Nodwell J."/>
        </authorList>
    </citation>
    <scope>NUCLEOTIDE SEQUENCE</scope>
    <source>
        <strain evidence="2">ATCC 34498</strain>
    </source>
</reference>
<dbReference type="AlphaFoldDB" id="A0A9P6VHC5"/>
<keyword evidence="1" id="KW-1133">Transmembrane helix</keyword>
<dbReference type="Proteomes" id="UP000785200">
    <property type="component" value="Unassembled WGS sequence"/>
</dbReference>